<evidence type="ECO:0000313" key="6">
    <source>
        <dbReference type="Proteomes" id="UP000183144"/>
    </source>
</evidence>
<keyword evidence="2" id="KW-0808">Transferase</keyword>
<dbReference type="GO" id="GO:0005975">
    <property type="term" value="P:carbohydrate metabolic process"/>
    <property type="evidence" value="ECO:0007669"/>
    <property type="project" value="InterPro"/>
</dbReference>
<dbReference type="PANTHER" id="PTHR21015:SF22">
    <property type="entry name" value="GLYCOSYLTRANSFERASE"/>
    <property type="match status" value="1"/>
</dbReference>
<evidence type="ECO:0000259" key="3">
    <source>
        <dbReference type="Pfam" id="PF03033"/>
    </source>
</evidence>
<dbReference type="InterPro" id="IPR004276">
    <property type="entry name" value="GlycoTrans_28_N"/>
</dbReference>
<dbReference type="InterPro" id="IPR007235">
    <property type="entry name" value="Glyco_trans_28_C"/>
</dbReference>
<dbReference type="EMBL" id="MNUI01000042">
    <property type="protein sequence ID" value="OIN89121.1"/>
    <property type="molecule type" value="Genomic_DNA"/>
</dbReference>
<dbReference type="SUPFAM" id="SSF53756">
    <property type="entry name" value="UDP-Glycosyltransferase/glycogen phosphorylase"/>
    <property type="match status" value="1"/>
</dbReference>
<evidence type="ECO:0000259" key="4">
    <source>
        <dbReference type="Pfam" id="PF04101"/>
    </source>
</evidence>
<accession>A0A1J4RNZ8</accession>
<dbReference type="Gene3D" id="3.40.50.2000">
    <property type="entry name" value="Glycogen Phosphorylase B"/>
    <property type="match status" value="2"/>
</dbReference>
<dbReference type="CDD" id="cd03785">
    <property type="entry name" value="GT28_MurG"/>
    <property type="match status" value="1"/>
</dbReference>
<dbReference type="Pfam" id="PF04101">
    <property type="entry name" value="Glyco_tran_28_C"/>
    <property type="match status" value="1"/>
</dbReference>
<reference evidence="5 6" key="1">
    <citation type="journal article" date="2016" name="Environ. Microbiol.">
        <title>Genomic resolution of a cold subsurface aquifer community provides metabolic insights for novel microbes adapted to high CO concentrations.</title>
        <authorList>
            <person name="Probst A.J."/>
            <person name="Castelle C.J."/>
            <person name="Singh A."/>
            <person name="Brown C.T."/>
            <person name="Anantharaman K."/>
            <person name="Sharon I."/>
            <person name="Hug L.A."/>
            <person name="Burstein D."/>
            <person name="Emerson J.B."/>
            <person name="Thomas B.C."/>
            <person name="Banfield J.F."/>
        </authorList>
    </citation>
    <scope>NUCLEOTIDE SEQUENCE [LARGE SCALE GENOMIC DNA]</scope>
    <source>
        <strain evidence="5">CG1_02_47_37</strain>
    </source>
</reference>
<evidence type="ECO:0000256" key="2">
    <source>
        <dbReference type="ARBA" id="ARBA00022679"/>
    </source>
</evidence>
<keyword evidence="1" id="KW-0328">Glycosyltransferase</keyword>
<dbReference type="PANTHER" id="PTHR21015">
    <property type="entry name" value="UDP-N-ACETYLGLUCOSAMINE--N-ACETYLMURAMYL-(PENTAPEPTIDE) PYROPHOSPHORYL-UNDECAPRENOL N-ACETYLGLUCOSAMINE TRANSFERASE 1"/>
    <property type="match status" value="1"/>
</dbReference>
<feature type="domain" description="Glycosyl transferase family 28 C-terminal" evidence="4">
    <location>
        <begin position="160"/>
        <end position="292"/>
    </location>
</feature>
<dbReference type="Pfam" id="PF03033">
    <property type="entry name" value="Glyco_transf_28"/>
    <property type="match status" value="1"/>
</dbReference>
<organism evidence="5 6">
    <name type="scientific">Candidatus Beckwithbacteria bacterium CG1_02_47_37</name>
    <dbReference type="NCBI Taxonomy" id="1805034"/>
    <lineage>
        <taxon>Bacteria</taxon>
        <taxon>Candidatus Beckwithiibacteriota</taxon>
    </lineage>
</organism>
<dbReference type="Proteomes" id="UP000183144">
    <property type="component" value="Unassembled WGS sequence"/>
</dbReference>
<feature type="domain" description="Glycosyltransferase family 28 N-terminal" evidence="3">
    <location>
        <begin position="62"/>
        <end position="123"/>
    </location>
</feature>
<proteinExistence type="predicted"/>
<evidence type="ECO:0000256" key="1">
    <source>
        <dbReference type="ARBA" id="ARBA00022676"/>
    </source>
</evidence>
<evidence type="ECO:0008006" key="7">
    <source>
        <dbReference type="Google" id="ProtNLM"/>
    </source>
</evidence>
<dbReference type="GO" id="GO:1901137">
    <property type="term" value="P:carbohydrate derivative biosynthetic process"/>
    <property type="evidence" value="ECO:0007669"/>
    <property type="project" value="UniProtKB-ARBA"/>
</dbReference>
<name>A0A1J4RNZ8_9BACT</name>
<protein>
    <recommendedName>
        <fullName evidence="7">UDP-N-acetylglucosamine--N-acetylmuramyl-(pentapeptide) pyrophosphoryl-undecaprenol N-acetylglucosamine transferase</fullName>
    </recommendedName>
</protein>
<comment type="caution">
    <text evidence="5">The sequence shown here is derived from an EMBL/GenBank/DDBJ whole genome shotgun (WGS) entry which is preliminary data.</text>
</comment>
<gene>
    <name evidence="5" type="ORF">AUJ59_02425</name>
</gene>
<dbReference type="AlphaFoldDB" id="A0A1J4RNZ8"/>
<dbReference type="GO" id="GO:0016758">
    <property type="term" value="F:hexosyltransferase activity"/>
    <property type="evidence" value="ECO:0007669"/>
    <property type="project" value="InterPro"/>
</dbReference>
<dbReference type="STRING" id="1805034.AUJ59_02425"/>
<evidence type="ECO:0000313" key="5">
    <source>
        <dbReference type="EMBL" id="OIN89121.1"/>
    </source>
</evidence>
<sequence>MRLVITGSHPTPAQALMEQLPKDLPAQAGWTVFQLSSATGPKFKRYDWFGSLVGGVRLPGLVWQVKRKLQLIKAELVISFGGFSSVPVVLAAKLLHLPIIIHEQTFGAGLASRLTARVADRIAVSWKSSLKYFPRHKIVLTGNPVRQTILKVRRRPEKVLYFSGGSQGAQIINQTLEPLLPELTKKFMVYHQYGRLPRPAGRKNYVTKSYFSVDELAQIYSRCRLAIGRAGINTVTELAYLKIPAVLVPLPHTQKNEQAINAHYLKKLGLAVVLPQDQLTPASLLGAINQVDRLPQTRRGLGFPRSRVMNAASNLFRLCSSLSVL</sequence>